<evidence type="ECO:0000259" key="7">
    <source>
        <dbReference type="PROSITE" id="PS50893"/>
    </source>
</evidence>
<dbReference type="Pfam" id="PF00005">
    <property type="entry name" value="ABC_tran"/>
    <property type="match status" value="1"/>
</dbReference>
<proteinExistence type="predicted"/>
<evidence type="ECO:0000256" key="1">
    <source>
        <dbReference type="ARBA" id="ARBA00022448"/>
    </source>
</evidence>
<organism evidence="8 9">
    <name type="scientific">Sulfuriroseicoccus oceanibius</name>
    <dbReference type="NCBI Taxonomy" id="2707525"/>
    <lineage>
        <taxon>Bacteria</taxon>
        <taxon>Pseudomonadati</taxon>
        <taxon>Verrucomicrobiota</taxon>
        <taxon>Verrucomicrobiia</taxon>
        <taxon>Verrucomicrobiales</taxon>
        <taxon>Verrucomicrobiaceae</taxon>
        <taxon>Sulfuriroseicoccus</taxon>
    </lineage>
</organism>
<dbReference type="AlphaFoldDB" id="A0A6B3L9G3"/>
<protein>
    <submittedName>
        <fullName evidence="8">ATP-binding cassette domain-containing protein</fullName>
    </submittedName>
</protein>
<reference evidence="8 9" key="1">
    <citation type="submission" date="2020-12" db="EMBL/GenBank/DDBJ databases">
        <title>Sulforoseuscoccus oceanibium gen. nov., sp. nov., a representative of the phylum Verrucomicrobia with special cytoplasmic membrane, and proposal of Sulforoseuscoccusaceae fam. nov.</title>
        <authorList>
            <person name="Xi F."/>
        </authorList>
    </citation>
    <scope>NUCLEOTIDE SEQUENCE [LARGE SCALE GENOMIC DNA]</scope>
    <source>
        <strain evidence="8 9">T37</strain>
    </source>
</reference>
<evidence type="ECO:0000256" key="4">
    <source>
        <dbReference type="ARBA" id="ARBA00022840"/>
    </source>
</evidence>
<dbReference type="PROSITE" id="PS50893">
    <property type="entry name" value="ABC_TRANSPORTER_2"/>
    <property type="match status" value="1"/>
</dbReference>
<sequence length="262" mass="28107">MAATNTHPSFVLESASMQFKSTLALDEINLTIERGDRVALIGPSGSGKSTLLKLLNASLAPTSGSVLIHGKSTTGLTPKDLRKLRTTIGWIPQSLGVIDNLTVLQNIVLGGVGSQSLASTLRKLTFPSRADRLRVLEHLERVGIGQKLFERTSSLSGGQQQRVAIARTLFQNPQSILADEPVSSVDPARAEDLVDLLTTLADSHNATLVMSLHNLELAKRFFPRVIGLRKGHVVIDKPGSALTEADTQTLYDLSAEELTADA</sequence>
<dbReference type="SMART" id="SM00382">
    <property type="entry name" value="AAA"/>
    <property type="match status" value="1"/>
</dbReference>
<evidence type="ECO:0000256" key="2">
    <source>
        <dbReference type="ARBA" id="ARBA00022475"/>
    </source>
</evidence>
<keyword evidence="2" id="KW-1003">Cell membrane</keyword>
<keyword evidence="3" id="KW-0547">Nucleotide-binding</keyword>
<dbReference type="RefSeq" id="WP_164361890.1">
    <property type="nucleotide sequence ID" value="NZ_CP066776.1"/>
</dbReference>
<dbReference type="InterPro" id="IPR003439">
    <property type="entry name" value="ABC_transporter-like_ATP-bd"/>
</dbReference>
<dbReference type="KEGG" id="soa:G3M56_008125"/>
<evidence type="ECO:0000256" key="5">
    <source>
        <dbReference type="ARBA" id="ARBA00022967"/>
    </source>
</evidence>
<dbReference type="EMBL" id="CP066776">
    <property type="protein sequence ID" value="QQL43863.1"/>
    <property type="molecule type" value="Genomic_DNA"/>
</dbReference>
<evidence type="ECO:0000313" key="9">
    <source>
        <dbReference type="Proteomes" id="UP000475117"/>
    </source>
</evidence>
<evidence type="ECO:0000256" key="3">
    <source>
        <dbReference type="ARBA" id="ARBA00022741"/>
    </source>
</evidence>
<keyword evidence="4 8" id="KW-0067">ATP-binding</keyword>
<accession>A0A6B3L9G3</accession>
<feature type="domain" description="ABC transporter" evidence="7">
    <location>
        <begin position="10"/>
        <end position="255"/>
    </location>
</feature>
<gene>
    <name evidence="8" type="ORF">G3M56_008125</name>
</gene>
<dbReference type="InterPro" id="IPR050086">
    <property type="entry name" value="MetN_ABC_transporter-like"/>
</dbReference>
<dbReference type="Gene3D" id="3.40.50.300">
    <property type="entry name" value="P-loop containing nucleotide triphosphate hydrolases"/>
    <property type="match status" value="1"/>
</dbReference>
<dbReference type="InterPro" id="IPR017871">
    <property type="entry name" value="ABC_transporter-like_CS"/>
</dbReference>
<dbReference type="GO" id="GO:0016887">
    <property type="term" value="F:ATP hydrolysis activity"/>
    <property type="evidence" value="ECO:0007669"/>
    <property type="project" value="InterPro"/>
</dbReference>
<name>A0A6B3L9G3_9BACT</name>
<dbReference type="PROSITE" id="PS00211">
    <property type="entry name" value="ABC_TRANSPORTER_1"/>
    <property type="match status" value="1"/>
</dbReference>
<dbReference type="PANTHER" id="PTHR43166">
    <property type="entry name" value="AMINO ACID IMPORT ATP-BINDING PROTEIN"/>
    <property type="match status" value="1"/>
</dbReference>
<evidence type="ECO:0000313" key="8">
    <source>
        <dbReference type="EMBL" id="QQL43863.1"/>
    </source>
</evidence>
<dbReference type="InterPro" id="IPR027417">
    <property type="entry name" value="P-loop_NTPase"/>
</dbReference>
<keyword evidence="5" id="KW-1278">Translocase</keyword>
<dbReference type="SUPFAM" id="SSF52540">
    <property type="entry name" value="P-loop containing nucleoside triphosphate hydrolases"/>
    <property type="match status" value="1"/>
</dbReference>
<dbReference type="GO" id="GO:0005524">
    <property type="term" value="F:ATP binding"/>
    <property type="evidence" value="ECO:0007669"/>
    <property type="project" value="UniProtKB-KW"/>
</dbReference>
<dbReference type="InterPro" id="IPR003593">
    <property type="entry name" value="AAA+_ATPase"/>
</dbReference>
<evidence type="ECO:0000256" key="6">
    <source>
        <dbReference type="ARBA" id="ARBA00023136"/>
    </source>
</evidence>
<dbReference type="PANTHER" id="PTHR43166:SF6">
    <property type="entry name" value="PHOSPHONATES IMPORT ATP-BINDING PROTEIN PHNC"/>
    <property type="match status" value="1"/>
</dbReference>
<dbReference type="Proteomes" id="UP000475117">
    <property type="component" value="Chromosome"/>
</dbReference>
<keyword evidence="1" id="KW-0813">Transport</keyword>
<keyword evidence="9" id="KW-1185">Reference proteome</keyword>
<keyword evidence="6" id="KW-0472">Membrane</keyword>